<keyword evidence="3" id="KW-1185">Reference proteome</keyword>
<proteinExistence type="predicted"/>
<dbReference type="EMBL" id="JAHQCS010000186">
    <property type="protein sequence ID" value="MBU9714836.1"/>
    <property type="molecule type" value="Genomic_DNA"/>
</dbReference>
<evidence type="ECO:0000256" key="1">
    <source>
        <dbReference type="SAM" id="MobiDB-lite"/>
    </source>
</evidence>
<reference evidence="2 3" key="1">
    <citation type="submission" date="2021-06" db="EMBL/GenBank/DDBJ databases">
        <title>Bacillus sp. RD4P76, an endophyte from a halophyte.</title>
        <authorList>
            <person name="Sun J.-Q."/>
        </authorList>
    </citation>
    <scope>NUCLEOTIDE SEQUENCE [LARGE SCALE GENOMIC DNA]</scope>
    <source>
        <strain evidence="2 3">CGMCC 1.15917</strain>
    </source>
</reference>
<accession>A0ABS6JMM5</accession>
<evidence type="ECO:0000313" key="3">
    <source>
        <dbReference type="Proteomes" id="UP000784880"/>
    </source>
</evidence>
<name>A0ABS6JMM5_9BACI</name>
<feature type="compositionally biased region" description="Basic residues" evidence="1">
    <location>
        <begin position="34"/>
        <end position="47"/>
    </location>
</feature>
<evidence type="ECO:0000313" key="2">
    <source>
        <dbReference type="EMBL" id="MBU9714836.1"/>
    </source>
</evidence>
<comment type="caution">
    <text evidence="2">The sequence shown here is derived from an EMBL/GenBank/DDBJ whole genome shotgun (WGS) entry which is preliminary data.</text>
</comment>
<dbReference type="RefSeq" id="WP_217069659.1">
    <property type="nucleotide sequence ID" value="NZ_JAHQCS010000186.1"/>
</dbReference>
<gene>
    <name evidence="2" type="ORF">KS419_24120</name>
</gene>
<feature type="region of interest" description="Disordered" evidence="1">
    <location>
        <begin position="1"/>
        <end position="47"/>
    </location>
</feature>
<organism evidence="2 3">
    <name type="scientific">Evansella tamaricis</name>
    <dbReference type="NCBI Taxonomy" id="2069301"/>
    <lineage>
        <taxon>Bacteria</taxon>
        <taxon>Bacillati</taxon>
        <taxon>Bacillota</taxon>
        <taxon>Bacilli</taxon>
        <taxon>Bacillales</taxon>
        <taxon>Bacillaceae</taxon>
        <taxon>Evansella</taxon>
    </lineage>
</organism>
<protein>
    <submittedName>
        <fullName evidence="2">Uncharacterized protein</fullName>
    </submittedName>
</protein>
<dbReference type="Proteomes" id="UP000784880">
    <property type="component" value="Unassembled WGS sequence"/>
</dbReference>
<sequence>MPYRDKRQYQVTSGALKNSGVEATYDYTSGNSTSKRKPNKNKINTRP</sequence>